<comment type="caution">
    <text evidence="3">The sequence shown here is derived from an EMBL/GenBank/DDBJ whole genome shotgun (WGS) entry which is preliminary data.</text>
</comment>
<dbReference type="Pfam" id="PF01035">
    <property type="entry name" value="DNA_binding_1"/>
    <property type="match status" value="1"/>
</dbReference>
<dbReference type="InterPro" id="IPR036217">
    <property type="entry name" value="MethylDNA_cys_MeTrfase_DNAb"/>
</dbReference>
<accession>A0A1F5MJZ1</accession>
<sequence>MPEVTFKDRVIVLIKDIPYGRVTTYGYIAVLAGLPRGARLVGGILHFNSEKHSLPWQRVINRIGYISTSCEDHTKIAQKYLLESEGVEVSQEFIVDLKKYGWFGE</sequence>
<organism evidence="3 4">
    <name type="scientific">Candidatus Daviesbacteria bacterium RIFCSPLOWO2_01_FULL_40_24</name>
    <dbReference type="NCBI Taxonomy" id="1797787"/>
    <lineage>
        <taxon>Bacteria</taxon>
        <taxon>Candidatus Daviesiibacteriota</taxon>
    </lineage>
</organism>
<dbReference type="InterPro" id="IPR014048">
    <property type="entry name" value="MethylDNA_cys_MeTrfase_DNA-bd"/>
</dbReference>
<protein>
    <recommendedName>
        <fullName evidence="2">Methylated-DNA-[protein]-cysteine S-methyltransferase DNA binding domain-containing protein</fullName>
    </recommendedName>
</protein>
<dbReference type="InterPro" id="IPR036388">
    <property type="entry name" value="WH-like_DNA-bd_sf"/>
</dbReference>
<evidence type="ECO:0000313" key="3">
    <source>
        <dbReference type="EMBL" id="OGE65691.1"/>
    </source>
</evidence>
<dbReference type="Gene3D" id="1.10.10.10">
    <property type="entry name" value="Winged helix-like DNA-binding domain superfamily/Winged helix DNA-binding domain"/>
    <property type="match status" value="1"/>
</dbReference>
<dbReference type="GO" id="GO:0006281">
    <property type="term" value="P:DNA repair"/>
    <property type="evidence" value="ECO:0007669"/>
    <property type="project" value="InterPro"/>
</dbReference>
<proteinExistence type="predicted"/>
<evidence type="ECO:0000259" key="2">
    <source>
        <dbReference type="Pfam" id="PF01035"/>
    </source>
</evidence>
<dbReference type="Proteomes" id="UP000178017">
    <property type="component" value="Unassembled WGS sequence"/>
</dbReference>
<dbReference type="GO" id="GO:0003824">
    <property type="term" value="F:catalytic activity"/>
    <property type="evidence" value="ECO:0007669"/>
    <property type="project" value="InterPro"/>
</dbReference>
<reference evidence="3 4" key="1">
    <citation type="journal article" date="2016" name="Nat. Commun.">
        <title>Thousands of microbial genomes shed light on interconnected biogeochemical processes in an aquifer system.</title>
        <authorList>
            <person name="Anantharaman K."/>
            <person name="Brown C.T."/>
            <person name="Hug L.A."/>
            <person name="Sharon I."/>
            <person name="Castelle C.J."/>
            <person name="Probst A.J."/>
            <person name="Thomas B.C."/>
            <person name="Singh A."/>
            <person name="Wilkins M.J."/>
            <person name="Karaoz U."/>
            <person name="Brodie E.L."/>
            <person name="Williams K.H."/>
            <person name="Hubbard S.S."/>
            <person name="Banfield J.F."/>
        </authorList>
    </citation>
    <scope>NUCLEOTIDE SEQUENCE [LARGE SCALE GENOMIC DNA]</scope>
</reference>
<dbReference type="SUPFAM" id="SSF46767">
    <property type="entry name" value="Methylated DNA-protein cysteine methyltransferase, C-terminal domain"/>
    <property type="match status" value="1"/>
</dbReference>
<feature type="domain" description="Methylated-DNA-[protein]-cysteine S-methyltransferase DNA binding" evidence="2">
    <location>
        <begin position="6"/>
        <end position="87"/>
    </location>
</feature>
<evidence type="ECO:0000256" key="1">
    <source>
        <dbReference type="ARBA" id="ARBA00022763"/>
    </source>
</evidence>
<dbReference type="PANTHER" id="PTHR42942">
    <property type="entry name" value="6-O-METHYLGUANINE DNA METHYLTRANSFERASE"/>
    <property type="match status" value="1"/>
</dbReference>
<gene>
    <name evidence="3" type="ORF">A3B49_03955</name>
</gene>
<dbReference type="AlphaFoldDB" id="A0A1F5MJZ1"/>
<dbReference type="CDD" id="cd06445">
    <property type="entry name" value="ATase"/>
    <property type="match status" value="1"/>
</dbReference>
<keyword evidence="1" id="KW-0227">DNA damage</keyword>
<name>A0A1F5MJZ1_9BACT</name>
<dbReference type="PANTHER" id="PTHR42942:SF1">
    <property type="entry name" value="ALKYLTRANSFERASE-LIKE PROTEIN 1"/>
    <property type="match status" value="1"/>
</dbReference>
<evidence type="ECO:0000313" key="4">
    <source>
        <dbReference type="Proteomes" id="UP000178017"/>
    </source>
</evidence>
<dbReference type="EMBL" id="MFDO01000011">
    <property type="protein sequence ID" value="OGE65691.1"/>
    <property type="molecule type" value="Genomic_DNA"/>
</dbReference>
<dbReference type="InterPro" id="IPR052520">
    <property type="entry name" value="ATL_DNA_repair"/>
</dbReference>